<dbReference type="EMBL" id="VXBP01005924">
    <property type="protein sequence ID" value="NXN98959.1"/>
    <property type="molecule type" value="Genomic_DNA"/>
</dbReference>
<dbReference type="Gene3D" id="2.10.70.10">
    <property type="entry name" value="Complement Module, domain 1"/>
    <property type="match status" value="1"/>
</dbReference>
<keyword evidence="1 2" id="KW-1015">Disulfide bond</keyword>
<dbReference type="Pfam" id="PF00084">
    <property type="entry name" value="Sushi"/>
    <property type="match status" value="1"/>
</dbReference>
<dbReference type="InterPro" id="IPR035976">
    <property type="entry name" value="Sushi/SCR/CCP_sf"/>
</dbReference>
<keyword evidence="2" id="KW-0768">Sushi</keyword>
<dbReference type="SUPFAM" id="SSF57535">
    <property type="entry name" value="Complement control module/SCR domain"/>
    <property type="match status" value="1"/>
</dbReference>
<dbReference type="InterPro" id="IPR000436">
    <property type="entry name" value="Sushi_SCR_CCP_dom"/>
</dbReference>
<dbReference type="CDD" id="cd00033">
    <property type="entry name" value="CCP"/>
    <property type="match status" value="1"/>
</dbReference>
<evidence type="ECO:0000259" key="3">
    <source>
        <dbReference type="PROSITE" id="PS50923"/>
    </source>
</evidence>
<dbReference type="PROSITE" id="PS50923">
    <property type="entry name" value="SUSHI"/>
    <property type="match status" value="1"/>
</dbReference>
<comment type="caution">
    <text evidence="2">Lacks conserved residue(s) required for the propagation of feature annotation.</text>
</comment>
<comment type="caution">
    <text evidence="5">The sequence shown here is derived from an EMBL/GenBank/DDBJ whole genome shotgun (WGS) entry which is preliminary data.</text>
</comment>
<feature type="non-terminal residue" evidence="5">
    <location>
        <position position="1"/>
    </location>
</feature>
<evidence type="ECO:0000256" key="2">
    <source>
        <dbReference type="PROSITE-ProRule" id="PRU00302"/>
    </source>
</evidence>
<feature type="domain" description="Sushi" evidence="3">
    <location>
        <begin position="14"/>
        <end position="72"/>
    </location>
</feature>
<accession>A0A7L1NHE4</accession>
<sequence length="83" mass="8714">GWGSAALPVCPAAVGCQLPEVQNGQVYSPQRAYGAGETLHFDCDAGYAPEDTYESRCQPGGTWDPPELVCTRGERGCPRGSPA</sequence>
<evidence type="ECO:0000256" key="1">
    <source>
        <dbReference type="ARBA" id="ARBA00023157"/>
    </source>
</evidence>
<evidence type="ECO:0000313" key="5">
    <source>
        <dbReference type="EMBL" id="NXN98959.1"/>
    </source>
</evidence>
<dbReference type="AlphaFoldDB" id="A0A7L1NHE4"/>
<evidence type="ECO:0000313" key="4">
    <source>
        <dbReference type="EMBL" id="NXN98956.1"/>
    </source>
</evidence>
<evidence type="ECO:0000313" key="6">
    <source>
        <dbReference type="Proteomes" id="UP000565785"/>
    </source>
</evidence>
<feature type="disulfide bond" evidence="2">
    <location>
        <begin position="43"/>
        <end position="70"/>
    </location>
</feature>
<dbReference type="Proteomes" id="UP000565785">
    <property type="component" value="Unassembled WGS sequence"/>
</dbReference>
<proteinExistence type="predicted"/>
<dbReference type="SMART" id="SM00032">
    <property type="entry name" value="CCP"/>
    <property type="match status" value="1"/>
</dbReference>
<gene>
    <name evidence="5" type="primary">Cr2_5</name>
    <name evidence="4" type="synonym">Cr2_4</name>
    <name evidence="4" type="ORF">RHICYA_R16211</name>
    <name evidence="5" type="ORF">RHICYA_R16212</name>
</gene>
<dbReference type="EMBL" id="VXBP01005924">
    <property type="protein sequence ID" value="NXN98956.1"/>
    <property type="molecule type" value="Genomic_DNA"/>
</dbReference>
<dbReference type="OrthoDB" id="6127264at2759"/>
<protein>
    <submittedName>
        <fullName evidence="5">CR2 protein</fullName>
    </submittedName>
</protein>
<organism evidence="5 6">
    <name type="scientific">Rhinopomastus cyanomelas</name>
    <name type="common">Common scimitarbill</name>
    <dbReference type="NCBI Taxonomy" id="113115"/>
    <lineage>
        <taxon>Eukaryota</taxon>
        <taxon>Metazoa</taxon>
        <taxon>Chordata</taxon>
        <taxon>Craniata</taxon>
        <taxon>Vertebrata</taxon>
        <taxon>Euteleostomi</taxon>
        <taxon>Archelosauria</taxon>
        <taxon>Archosauria</taxon>
        <taxon>Dinosauria</taxon>
        <taxon>Saurischia</taxon>
        <taxon>Theropoda</taxon>
        <taxon>Coelurosauria</taxon>
        <taxon>Aves</taxon>
        <taxon>Neognathae</taxon>
        <taxon>Neoaves</taxon>
        <taxon>Telluraves</taxon>
        <taxon>Coraciimorphae</taxon>
        <taxon>Bucerotiformes</taxon>
        <taxon>Rhinopomastidae</taxon>
        <taxon>Rhinopomastus</taxon>
    </lineage>
</organism>
<reference evidence="5 6" key="1">
    <citation type="submission" date="2019-09" db="EMBL/GenBank/DDBJ databases">
        <title>Bird 10,000 Genomes (B10K) Project - Family phase.</title>
        <authorList>
            <person name="Zhang G."/>
        </authorList>
    </citation>
    <scope>NUCLEOTIDE SEQUENCE [LARGE SCALE GENOMIC DNA]</scope>
    <source>
        <strain evidence="5">B10K-DU-002-35</strain>
        <tissue evidence="5">Muscle</tissue>
    </source>
</reference>
<feature type="non-terminal residue" evidence="5">
    <location>
        <position position="83"/>
    </location>
</feature>
<name>A0A7L1NHE4_RHICY</name>
<keyword evidence="6" id="KW-1185">Reference proteome</keyword>